<evidence type="ECO:0000256" key="3">
    <source>
        <dbReference type="ARBA" id="ARBA00010343"/>
    </source>
</evidence>
<evidence type="ECO:0000256" key="7">
    <source>
        <dbReference type="ARBA" id="ARBA00023269"/>
    </source>
</evidence>
<dbReference type="GO" id="GO:0046982">
    <property type="term" value="F:protein heterodimerization activity"/>
    <property type="evidence" value="ECO:0007669"/>
    <property type="project" value="InterPro"/>
</dbReference>
<dbReference type="PROSITE" id="PS50022">
    <property type="entry name" value="FA58C_3"/>
    <property type="match status" value="1"/>
</dbReference>
<dbReference type="GO" id="GO:0000786">
    <property type="term" value="C:nucleosome"/>
    <property type="evidence" value="ECO:0007669"/>
    <property type="project" value="UniProtKB-KW"/>
</dbReference>
<dbReference type="RefSeq" id="XP_024322273.1">
    <property type="nucleotide sequence ID" value="XM_024469393.1"/>
</dbReference>
<evidence type="ECO:0000256" key="4">
    <source>
        <dbReference type="ARBA" id="ARBA00022454"/>
    </source>
</evidence>
<dbReference type="AlphaFoldDB" id="A0A177A6A2"/>
<feature type="domain" description="F5/8 type C" evidence="9">
    <location>
        <begin position="141"/>
        <end position="252"/>
    </location>
</feature>
<keyword evidence="7" id="KW-0544">Nucleosome core</keyword>
<dbReference type="PANTHER" id="PTHR11426">
    <property type="entry name" value="HISTONE H3"/>
    <property type="match status" value="1"/>
</dbReference>
<dbReference type="InterPro" id="IPR009072">
    <property type="entry name" value="Histone-fold"/>
</dbReference>
<dbReference type="PRINTS" id="PR00622">
    <property type="entry name" value="HISTONEH3"/>
</dbReference>
<proteinExistence type="inferred from homology"/>
<evidence type="ECO:0000256" key="5">
    <source>
        <dbReference type="ARBA" id="ARBA00023125"/>
    </source>
</evidence>
<keyword evidence="6" id="KW-0539">Nucleus</keyword>
<accession>A0A177A6A2</accession>
<evidence type="ECO:0000313" key="10">
    <source>
        <dbReference type="EMBL" id="OAF56982.1"/>
    </source>
</evidence>
<dbReference type="GeneID" id="36288843"/>
<dbReference type="Proteomes" id="UP000077154">
    <property type="component" value="Unassembled WGS sequence"/>
</dbReference>
<protein>
    <recommendedName>
        <fullName evidence="9">F5/8 type C domain-containing protein</fullName>
    </recommendedName>
</protein>
<dbReference type="GO" id="GO:0005634">
    <property type="term" value="C:nucleus"/>
    <property type="evidence" value="ECO:0007669"/>
    <property type="project" value="UniProtKB-SubCell"/>
</dbReference>
<dbReference type="InterPro" id="IPR008979">
    <property type="entry name" value="Galactose-bd-like_sf"/>
</dbReference>
<dbReference type="Gene3D" id="1.10.20.10">
    <property type="entry name" value="Histone, subunit A"/>
    <property type="match status" value="1"/>
</dbReference>
<dbReference type="SUPFAM" id="SSF49785">
    <property type="entry name" value="Galactose-binding domain-like"/>
    <property type="match status" value="1"/>
</dbReference>
<dbReference type="GO" id="GO:0030527">
    <property type="term" value="F:structural constituent of chromatin"/>
    <property type="evidence" value="ECO:0007669"/>
    <property type="project" value="InterPro"/>
</dbReference>
<dbReference type="InterPro" id="IPR007125">
    <property type="entry name" value="H2A/H2B/H3"/>
</dbReference>
<keyword evidence="5" id="KW-0238">DNA-binding</keyword>
<dbReference type="VEuPathDB" id="FungiDB:GMDG_06302"/>
<comment type="subcellular location">
    <subcellularLocation>
        <location evidence="2">Chromosome</location>
    </subcellularLocation>
    <subcellularLocation>
        <location evidence="1">Nucleus</location>
    </subcellularLocation>
</comment>
<dbReference type="Pfam" id="PF00754">
    <property type="entry name" value="F5_F8_type_C"/>
    <property type="match status" value="1"/>
</dbReference>
<evidence type="ECO:0000259" key="9">
    <source>
        <dbReference type="PROSITE" id="PS50022"/>
    </source>
</evidence>
<reference evidence="10" key="1">
    <citation type="submission" date="2016-03" db="EMBL/GenBank/DDBJ databases">
        <title>Updated assembly of Pseudogymnoascus destructans, the fungus causing white-nose syndrome of bats.</title>
        <authorList>
            <person name="Palmer J.M."/>
            <person name="Drees K.P."/>
            <person name="Foster J.T."/>
            <person name="Lindner D.L."/>
        </authorList>
    </citation>
    <scope>NUCLEOTIDE SEQUENCE [LARGE SCALE GENOMIC DNA]</scope>
    <source>
        <strain evidence="10">20631-21</strain>
    </source>
</reference>
<dbReference type="OrthoDB" id="842664at2759"/>
<gene>
    <name evidence="10" type="ORF">VC83_05779</name>
</gene>
<comment type="similarity">
    <text evidence="3">Belongs to the histone H3 family.</text>
</comment>
<feature type="region of interest" description="Disordered" evidence="8">
    <location>
        <begin position="1"/>
        <end position="32"/>
    </location>
</feature>
<keyword evidence="4" id="KW-0158">Chromosome</keyword>
<organism evidence="10">
    <name type="scientific">Pseudogymnoascus destructans</name>
    <dbReference type="NCBI Taxonomy" id="655981"/>
    <lineage>
        <taxon>Eukaryota</taxon>
        <taxon>Fungi</taxon>
        <taxon>Dikarya</taxon>
        <taxon>Ascomycota</taxon>
        <taxon>Pezizomycotina</taxon>
        <taxon>Leotiomycetes</taxon>
        <taxon>Thelebolales</taxon>
        <taxon>Thelebolaceae</taxon>
        <taxon>Pseudogymnoascus</taxon>
    </lineage>
</organism>
<evidence type="ECO:0000256" key="6">
    <source>
        <dbReference type="ARBA" id="ARBA00023242"/>
    </source>
</evidence>
<evidence type="ECO:0000256" key="8">
    <source>
        <dbReference type="SAM" id="MobiDB-lite"/>
    </source>
</evidence>
<evidence type="ECO:0000256" key="2">
    <source>
        <dbReference type="ARBA" id="ARBA00004286"/>
    </source>
</evidence>
<dbReference type="GO" id="GO:0003677">
    <property type="term" value="F:DNA binding"/>
    <property type="evidence" value="ECO:0007669"/>
    <property type="project" value="UniProtKB-KW"/>
</dbReference>
<dbReference type="Gene3D" id="2.60.120.260">
    <property type="entry name" value="Galactose-binding domain-like"/>
    <property type="match status" value="1"/>
</dbReference>
<dbReference type="SUPFAM" id="SSF47113">
    <property type="entry name" value="Histone-fold"/>
    <property type="match status" value="1"/>
</dbReference>
<sequence>MPLGLQAGSRLGGKGKGKEKAVRTARKAPVRSSQACNNHAQKAMRRAKSGTKALRDIRRQQLDTRLIIPKLSFQRLVREIAQDFKSNLRFQQSAILALQEAAECFLIREFEMTNLLAIHAKRVTIQAKDMPNGDVRGRIGWSSVSHASAAGSEYASVDLGSEKSIGRVVLFARSDLVEGTGSGFPVDFKIQGSGNGEAWMDLLVQTGFPAPLAGEGLVFAFPSVSVRWVRVAASKLGGVGGENGYRMQLGDFQVFA</sequence>
<dbReference type="CDD" id="cd22911">
    <property type="entry name" value="HFD_H3"/>
    <property type="match status" value="1"/>
</dbReference>
<dbReference type="EMBL" id="KV441401">
    <property type="protein sequence ID" value="OAF56982.1"/>
    <property type="molecule type" value="Genomic_DNA"/>
</dbReference>
<dbReference type="FunFam" id="1.10.20.10:FF:000085">
    <property type="entry name" value="Histone H3.2"/>
    <property type="match status" value="1"/>
</dbReference>
<dbReference type="SMART" id="SM00428">
    <property type="entry name" value="H3"/>
    <property type="match status" value="1"/>
</dbReference>
<dbReference type="InterPro" id="IPR000421">
    <property type="entry name" value="FA58C"/>
</dbReference>
<dbReference type="Pfam" id="PF00125">
    <property type="entry name" value="Histone"/>
    <property type="match status" value="1"/>
</dbReference>
<dbReference type="InterPro" id="IPR000164">
    <property type="entry name" value="Histone_H3/CENP-A"/>
</dbReference>
<evidence type="ECO:0000256" key="1">
    <source>
        <dbReference type="ARBA" id="ARBA00004123"/>
    </source>
</evidence>
<name>A0A177A6A2_9PEZI</name>